<proteinExistence type="predicted"/>
<sequence length="51" mass="5939">MIDLYVRLVINGRRTCDEKNKKIKLVPKHLREDVINALKEKGYDGNGNEIK</sequence>
<gene>
    <name evidence="1" type="ORF">ABID14_000197</name>
</gene>
<protein>
    <submittedName>
        <fullName evidence="1">Uncharacterized protein</fullName>
    </submittedName>
</protein>
<name>A0ABV2J726_9FIRM</name>
<accession>A0ABV2J726</accession>
<evidence type="ECO:0000313" key="2">
    <source>
        <dbReference type="Proteomes" id="UP001549162"/>
    </source>
</evidence>
<reference evidence="1 2" key="1">
    <citation type="submission" date="2024-06" db="EMBL/GenBank/DDBJ databases">
        <title>Genomic Encyclopedia of Type Strains, Phase IV (KMG-IV): sequencing the most valuable type-strain genomes for metagenomic binning, comparative biology and taxonomic classification.</title>
        <authorList>
            <person name="Goeker M."/>
        </authorList>
    </citation>
    <scope>NUCLEOTIDE SEQUENCE [LARGE SCALE GENOMIC DNA]</scope>
    <source>
        <strain evidence="1 2">DSM 21460</strain>
    </source>
</reference>
<dbReference type="InterPro" id="IPR047907">
    <property type="entry name" value="CD1375-like"/>
</dbReference>
<dbReference type="RefSeq" id="WP_354366583.1">
    <property type="nucleotide sequence ID" value="NZ_JBEPMA010000001.1"/>
</dbReference>
<dbReference type="NCBIfam" id="NF040910">
    <property type="entry name" value="CD1375_fam"/>
    <property type="match status" value="1"/>
</dbReference>
<dbReference type="Proteomes" id="UP001549162">
    <property type="component" value="Unassembled WGS sequence"/>
</dbReference>
<keyword evidence="2" id="KW-1185">Reference proteome</keyword>
<organism evidence="1 2">
    <name type="scientific">Peptoniphilus olsenii</name>
    <dbReference type="NCBI Taxonomy" id="411570"/>
    <lineage>
        <taxon>Bacteria</taxon>
        <taxon>Bacillati</taxon>
        <taxon>Bacillota</taxon>
        <taxon>Tissierellia</taxon>
        <taxon>Tissierellales</taxon>
        <taxon>Peptoniphilaceae</taxon>
        <taxon>Peptoniphilus</taxon>
    </lineage>
</organism>
<dbReference type="EMBL" id="JBEPMA010000001">
    <property type="protein sequence ID" value="MET3616577.1"/>
    <property type="molecule type" value="Genomic_DNA"/>
</dbReference>
<comment type="caution">
    <text evidence="1">The sequence shown here is derived from an EMBL/GenBank/DDBJ whole genome shotgun (WGS) entry which is preliminary data.</text>
</comment>
<evidence type="ECO:0000313" key="1">
    <source>
        <dbReference type="EMBL" id="MET3616577.1"/>
    </source>
</evidence>